<evidence type="ECO:0000256" key="4">
    <source>
        <dbReference type="ARBA" id="ARBA00022679"/>
    </source>
</evidence>
<protein>
    <recommendedName>
        <fullName evidence="2">histidine kinase</fullName>
        <ecNumber evidence="2">2.7.13.3</ecNumber>
    </recommendedName>
</protein>
<organism evidence="11 12">
    <name type="scientific">Lysinimonas soli</name>
    <dbReference type="NCBI Taxonomy" id="1074233"/>
    <lineage>
        <taxon>Bacteria</taxon>
        <taxon>Bacillati</taxon>
        <taxon>Actinomycetota</taxon>
        <taxon>Actinomycetes</taxon>
        <taxon>Micrococcales</taxon>
        <taxon>Microbacteriaceae</taxon>
        <taxon>Lysinimonas</taxon>
    </lineage>
</organism>
<comment type="caution">
    <text evidence="11">The sequence shown here is derived from an EMBL/GenBank/DDBJ whole genome shotgun (WGS) entry which is preliminary data.</text>
</comment>
<evidence type="ECO:0000256" key="1">
    <source>
        <dbReference type="ARBA" id="ARBA00000085"/>
    </source>
</evidence>
<feature type="transmembrane region" description="Helical" evidence="9">
    <location>
        <begin position="110"/>
        <end position="131"/>
    </location>
</feature>
<feature type="transmembrane region" description="Helical" evidence="9">
    <location>
        <begin position="17"/>
        <end position="34"/>
    </location>
</feature>
<dbReference type="GO" id="GO:0016301">
    <property type="term" value="F:kinase activity"/>
    <property type="evidence" value="ECO:0007669"/>
    <property type="project" value="UniProtKB-KW"/>
</dbReference>
<dbReference type="EC" id="2.7.13.3" evidence="2"/>
<evidence type="ECO:0000256" key="7">
    <source>
        <dbReference type="ARBA" id="ARBA00022840"/>
    </source>
</evidence>
<dbReference type="EMBL" id="JBHSMG010000002">
    <property type="protein sequence ID" value="MFC5502754.1"/>
    <property type="molecule type" value="Genomic_DNA"/>
</dbReference>
<evidence type="ECO:0000259" key="10">
    <source>
        <dbReference type="Pfam" id="PF07730"/>
    </source>
</evidence>
<reference evidence="12" key="1">
    <citation type="journal article" date="2019" name="Int. J. Syst. Evol. Microbiol.">
        <title>The Global Catalogue of Microorganisms (GCM) 10K type strain sequencing project: providing services to taxonomists for standard genome sequencing and annotation.</title>
        <authorList>
            <consortium name="The Broad Institute Genomics Platform"/>
            <consortium name="The Broad Institute Genome Sequencing Center for Infectious Disease"/>
            <person name="Wu L."/>
            <person name="Ma J."/>
        </authorList>
    </citation>
    <scope>NUCLEOTIDE SEQUENCE [LARGE SCALE GENOMIC DNA]</scope>
    <source>
        <strain evidence="12">CGMCC 4.6997</strain>
    </source>
</reference>
<keyword evidence="4" id="KW-0808">Transferase</keyword>
<evidence type="ECO:0000313" key="11">
    <source>
        <dbReference type="EMBL" id="MFC5502754.1"/>
    </source>
</evidence>
<dbReference type="Pfam" id="PF07730">
    <property type="entry name" value="HisKA_3"/>
    <property type="match status" value="1"/>
</dbReference>
<dbReference type="SUPFAM" id="SSF55874">
    <property type="entry name" value="ATPase domain of HSP90 chaperone/DNA topoisomerase II/histidine kinase"/>
    <property type="match status" value="1"/>
</dbReference>
<dbReference type="RefSeq" id="WP_386740451.1">
    <property type="nucleotide sequence ID" value="NZ_JBHSMG010000002.1"/>
</dbReference>
<keyword evidence="5" id="KW-0547">Nucleotide-binding</keyword>
<dbReference type="InterPro" id="IPR036890">
    <property type="entry name" value="HATPase_C_sf"/>
</dbReference>
<keyword evidence="9" id="KW-0812">Transmembrane</keyword>
<feature type="transmembrane region" description="Helical" evidence="9">
    <location>
        <begin position="41"/>
        <end position="58"/>
    </location>
</feature>
<keyword evidence="9" id="KW-0472">Membrane</keyword>
<gene>
    <name evidence="11" type="ORF">ACFPJ4_10940</name>
</gene>
<evidence type="ECO:0000256" key="9">
    <source>
        <dbReference type="SAM" id="Phobius"/>
    </source>
</evidence>
<keyword evidence="3" id="KW-0597">Phosphoprotein</keyword>
<evidence type="ECO:0000256" key="5">
    <source>
        <dbReference type="ARBA" id="ARBA00022741"/>
    </source>
</evidence>
<keyword evidence="6 11" id="KW-0418">Kinase</keyword>
<keyword evidence="8" id="KW-0902">Two-component regulatory system</keyword>
<evidence type="ECO:0000256" key="8">
    <source>
        <dbReference type="ARBA" id="ARBA00023012"/>
    </source>
</evidence>
<dbReference type="Gene3D" id="1.20.5.1930">
    <property type="match status" value="1"/>
</dbReference>
<sequence length="388" mass="39723">MTDREPTLPAEPGRGRLSRLLNIAGVVLVGSLLVRQGLLALPLWIVIVTGVALFGWLLRELLPFRPWWSAIPLLVAVAAAATIAVPTNVLGVVPGVVCLAGLIASESRPLWLGIAAAAAAFLLFLAVAAVLDAGPGVLIGVSASLVVAVLAGISRRQFRVAAARDRELLAERARLGEERAHTAALAERSRIARDIHDVLAHSLGGLVIQLDAIDALLESGRAADAHRRVVAARALAASGLEEARRAVDALRDPEASADLAGSIAALVATHRSLGGVAELRESGEPGPLDDAAAGALRRAAQELLSNARRHSPGQPTTLALAWGPDAASLTASTPLLRSTPASGSGSGALPGGGGHGLLGLRERVQALGGVADWGAEGGVFVVRAEVPR</sequence>
<keyword evidence="7" id="KW-0067">ATP-binding</keyword>
<evidence type="ECO:0000256" key="3">
    <source>
        <dbReference type="ARBA" id="ARBA00022553"/>
    </source>
</evidence>
<evidence type="ECO:0000256" key="6">
    <source>
        <dbReference type="ARBA" id="ARBA00022777"/>
    </source>
</evidence>
<dbReference type="PANTHER" id="PTHR24421">
    <property type="entry name" value="NITRATE/NITRITE SENSOR PROTEIN NARX-RELATED"/>
    <property type="match status" value="1"/>
</dbReference>
<feature type="transmembrane region" description="Helical" evidence="9">
    <location>
        <begin position="137"/>
        <end position="154"/>
    </location>
</feature>
<keyword evidence="12" id="KW-1185">Reference proteome</keyword>
<accession>A0ABW0NQU6</accession>
<dbReference type="InterPro" id="IPR011712">
    <property type="entry name" value="Sig_transdc_His_kin_sub3_dim/P"/>
</dbReference>
<feature type="transmembrane region" description="Helical" evidence="9">
    <location>
        <begin position="70"/>
        <end position="103"/>
    </location>
</feature>
<name>A0ABW0NQU6_9MICO</name>
<comment type="catalytic activity">
    <reaction evidence="1">
        <text>ATP + protein L-histidine = ADP + protein N-phospho-L-histidine.</text>
        <dbReference type="EC" id="2.7.13.3"/>
    </reaction>
</comment>
<keyword evidence="9" id="KW-1133">Transmembrane helix</keyword>
<feature type="domain" description="Signal transduction histidine kinase subgroup 3 dimerisation and phosphoacceptor" evidence="10">
    <location>
        <begin position="187"/>
        <end position="254"/>
    </location>
</feature>
<proteinExistence type="predicted"/>
<dbReference type="Gene3D" id="3.30.565.10">
    <property type="entry name" value="Histidine kinase-like ATPase, C-terminal domain"/>
    <property type="match status" value="1"/>
</dbReference>
<dbReference type="InterPro" id="IPR050482">
    <property type="entry name" value="Sensor_HK_TwoCompSys"/>
</dbReference>
<evidence type="ECO:0000256" key="2">
    <source>
        <dbReference type="ARBA" id="ARBA00012438"/>
    </source>
</evidence>
<dbReference type="PANTHER" id="PTHR24421:SF10">
    <property type="entry name" value="NITRATE_NITRITE SENSOR PROTEIN NARQ"/>
    <property type="match status" value="1"/>
</dbReference>
<dbReference type="Proteomes" id="UP001596039">
    <property type="component" value="Unassembled WGS sequence"/>
</dbReference>
<evidence type="ECO:0000313" key="12">
    <source>
        <dbReference type="Proteomes" id="UP001596039"/>
    </source>
</evidence>